<dbReference type="EMBL" id="PGCJ01001278">
    <property type="protein sequence ID" value="PLW06833.1"/>
    <property type="molecule type" value="Genomic_DNA"/>
</dbReference>
<gene>
    <name evidence="2" type="ORF">PCANC_26966</name>
</gene>
<dbReference type="STRING" id="200324.A0A2N5S0S7"/>
<accession>A0A2N5S0S7</accession>
<proteinExistence type="predicted"/>
<protein>
    <submittedName>
        <fullName evidence="2">Uncharacterized protein</fullName>
    </submittedName>
</protein>
<dbReference type="AlphaFoldDB" id="A0A2N5S0S7"/>
<dbReference type="OrthoDB" id="6260732at2759"/>
<feature type="compositionally biased region" description="Basic and acidic residues" evidence="1">
    <location>
        <begin position="151"/>
        <end position="163"/>
    </location>
</feature>
<feature type="compositionally biased region" description="Polar residues" evidence="1">
    <location>
        <begin position="125"/>
        <end position="145"/>
    </location>
</feature>
<evidence type="ECO:0000256" key="1">
    <source>
        <dbReference type="SAM" id="MobiDB-lite"/>
    </source>
</evidence>
<keyword evidence="3" id="KW-1185">Reference proteome</keyword>
<evidence type="ECO:0000313" key="3">
    <source>
        <dbReference type="Proteomes" id="UP000235388"/>
    </source>
</evidence>
<name>A0A2N5S0S7_9BASI</name>
<dbReference type="Proteomes" id="UP000235388">
    <property type="component" value="Unassembled WGS sequence"/>
</dbReference>
<sequence>MSRLTCSSADQDVKKCYQDLITHAANLFESDFGNLLPVITQRLDNEITKCLIEMTYPHRALSGKPKPTPNTDFCLILQSSMIHNSSAANKRSETGNSNSAASSSISIIVSEPESTITIQDEAESESSYQRRMPSISISSDSQLGPLNSPKLDSESSKSKHSELQEKRDAVATLVFKCLALALSNHCENQLFFSAKLMFKHVSDALWLYNFIPQSPSGDCANWLNSLSSTED</sequence>
<comment type="caution">
    <text evidence="2">The sequence shown here is derived from an EMBL/GenBank/DDBJ whole genome shotgun (WGS) entry which is preliminary data.</text>
</comment>
<organism evidence="2 3">
    <name type="scientific">Puccinia coronata f. sp. avenae</name>
    <dbReference type="NCBI Taxonomy" id="200324"/>
    <lineage>
        <taxon>Eukaryota</taxon>
        <taxon>Fungi</taxon>
        <taxon>Dikarya</taxon>
        <taxon>Basidiomycota</taxon>
        <taxon>Pucciniomycotina</taxon>
        <taxon>Pucciniomycetes</taxon>
        <taxon>Pucciniales</taxon>
        <taxon>Pucciniaceae</taxon>
        <taxon>Puccinia</taxon>
    </lineage>
</organism>
<feature type="region of interest" description="Disordered" evidence="1">
    <location>
        <begin position="116"/>
        <end position="163"/>
    </location>
</feature>
<reference evidence="2 3" key="1">
    <citation type="submission" date="2017-11" db="EMBL/GenBank/DDBJ databases">
        <title>De novo assembly and phasing of dikaryotic genomes from two isolates of Puccinia coronata f. sp. avenae, the causal agent of oat crown rust.</title>
        <authorList>
            <person name="Miller M.E."/>
            <person name="Zhang Y."/>
            <person name="Omidvar V."/>
            <person name="Sperschneider J."/>
            <person name="Schwessinger B."/>
            <person name="Raley C."/>
            <person name="Palmer J.M."/>
            <person name="Garnica D."/>
            <person name="Upadhyaya N."/>
            <person name="Rathjen J."/>
            <person name="Taylor J.M."/>
            <person name="Park R.F."/>
            <person name="Dodds P.N."/>
            <person name="Hirsch C.D."/>
            <person name="Kianian S.F."/>
            <person name="Figueroa M."/>
        </authorList>
    </citation>
    <scope>NUCLEOTIDE SEQUENCE [LARGE SCALE GENOMIC DNA]</scope>
    <source>
        <strain evidence="2">12NC29</strain>
    </source>
</reference>
<evidence type="ECO:0000313" key="2">
    <source>
        <dbReference type="EMBL" id="PLW06833.1"/>
    </source>
</evidence>